<proteinExistence type="predicted"/>
<sequence length="213" mass="22418">DQVLPPFPDGTYNVADSSTLTIDFYDRDAHDVLYAEVKDTWDEAADRGATGIFEIPVGTPSGIIGDPTGGESAAEGYIGGITALAPWGGYFTYYAFSYGGEVAYLTALIMAGALTLPDVDGVPGPTAGDFAVYMYSNPTSTTQTGIPYSSIVTPNADGTPNFTNDSDHDIDVDSPTTGSHLTGGKLTMHFPTGVCFPHNETITFSSKFERAAN</sequence>
<dbReference type="AlphaFoldDB" id="A0A383EIM0"/>
<protein>
    <submittedName>
        <fullName evidence="1">Uncharacterized protein</fullName>
    </submittedName>
</protein>
<name>A0A383EIM0_9ZZZZ</name>
<gene>
    <name evidence="1" type="ORF">METZ01_LOCUS509323</name>
</gene>
<organism evidence="1">
    <name type="scientific">marine metagenome</name>
    <dbReference type="NCBI Taxonomy" id="408172"/>
    <lineage>
        <taxon>unclassified sequences</taxon>
        <taxon>metagenomes</taxon>
        <taxon>ecological metagenomes</taxon>
    </lineage>
</organism>
<dbReference type="EMBL" id="UINC01226120">
    <property type="protein sequence ID" value="SVE56469.1"/>
    <property type="molecule type" value="Genomic_DNA"/>
</dbReference>
<reference evidence="1" key="1">
    <citation type="submission" date="2018-05" db="EMBL/GenBank/DDBJ databases">
        <authorList>
            <person name="Lanie J.A."/>
            <person name="Ng W.-L."/>
            <person name="Kazmierczak K.M."/>
            <person name="Andrzejewski T.M."/>
            <person name="Davidsen T.M."/>
            <person name="Wayne K.J."/>
            <person name="Tettelin H."/>
            <person name="Glass J.I."/>
            <person name="Rusch D."/>
            <person name="Podicherti R."/>
            <person name="Tsui H.-C.T."/>
            <person name="Winkler M.E."/>
        </authorList>
    </citation>
    <scope>NUCLEOTIDE SEQUENCE</scope>
</reference>
<evidence type="ECO:0000313" key="1">
    <source>
        <dbReference type="EMBL" id="SVE56469.1"/>
    </source>
</evidence>
<accession>A0A383EIM0</accession>
<feature type="non-terminal residue" evidence="1">
    <location>
        <position position="1"/>
    </location>
</feature>